<feature type="non-terminal residue" evidence="1">
    <location>
        <position position="1"/>
    </location>
</feature>
<evidence type="ECO:0000313" key="1">
    <source>
        <dbReference type="EMBL" id="KAF2478058.1"/>
    </source>
</evidence>
<reference evidence="1" key="1">
    <citation type="journal article" date="2020" name="Stud. Mycol.">
        <title>101 Dothideomycetes genomes: a test case for predicting lifestyles and emergence of pathogens.</title>
        <authorList>
            <person name="Haridas S."/>
            <person name="Albert R."/>
            <person name="Binder M."/>
            <person name="Bloem J."/>
            <person name="Labutti K."/>
            <person name="Salamov A."/>
            <person name="Andreopoulos B."/>
            <person name="Baker S."/>
            <person name="Barry K."/>
            <person name="Bills G."/>
            <person name="Bluhm B."/>
            <person name="Cannon C."/>
            <person name="Castanera R."/>
            <person name="Culley D."/>
            <person name="Daum C."/>
            <person name="Ezra D."/>
            <person name="Gonzalez J."/>
            <person name="Henrissat B."/>
            <person name="Kuo A."/>
            <person name="Liang C."/>
            <person name="Lipzen A."/>
            <person name="Lutzoni F."/>
            <person name="Magnuson J."/>
            <person name="Mondo S."/>
            <person name="Nolan M."/>
            <person name="Ohm R."/>
            <person name="Pangilinan J."/>
            <person name="Park H.-J."/>
            <person name="Ramirez L."/>
            <person name="Alfaro M."/>
            <person name="Sun H."/>
            <person name="Tritt A."/>
            <person name="Yoshinaga Y."/>
            <person name="Zwiers L.-H."/>
            <person name="Turgeon B."/>
            <person name="Goodwin S."/>
            <person name="Spatafora J."/>
            <person name="Crous P."/>
            <person name="Grigoriev I."/>
        </authorList>
    </citation>
    <scope>NUCLEOTIDE SEQUENCE</scope>
    <source>
        <strain evidence="1">ATCC 200398</strain>
    </source>
</reference>
<evidence type="ECO:0000313" key="2">
    <source>
        <dbReference type="Proteomes" id="UP000799755"/>
    </source>
</evidence>
<keyword evidence="2" id="KW-1185">Reference proteome</keyword>
<organism evidence="1 2">
    <name type="scientific">Lindgomyces ingoldianus</name>
    <dbReference type="NCBI Taxonomy" id="673940"/>
    <lineage>
        <taxon>Eukaryota</taxon>
        <taxon>Fungi</taxon>
        <taxon>Dikarya</taxon>
        <taxon>Ascomycota</taxon>
        <taxon>Pezizomycotina</taxon>
        <taxon>Dothideomycetes</taxon>
        <taxon>Pleosporomycetidae</taxon>
        <taxon>Pleosporales</taxon>
        <taxon>Lindgomycetaceae</taxon>
        <taxon>Lindgomyces</taxon>
    </lineage>
</organism>
<comment type="caution">
    <text evidence="1">The sequence shown here is derived from an EMBL/GenBank/DDBJ whole genome shotgun (WGS) entry which is preliminary data.</text>
</comment>
<gene>
    <name evidence="1" type="ORF">BDR25DRAFT_205744</name>
</gene>
<name>A0ACB6RH04_9PLEO</name>
<proteinExistence type="predicted"/>
<accession>A0ACB6RH04</accession>
<dbReference type="EMBL" id="MU003492">
    <property type="protein sequence ID" value="KAF2478058.1"/>
    <property type="molecule type" value="Genomic_DNA"/>
</dbReference>
<dbReference type="Proteomes" id="UP000799755">
    <property type="component" value="Unassembled WGS sequence"/>
</dbReference>
<protein>
    <submittedName>
        <fullName evidence="1">Uncharacterized protein</fullName>
    </submittedName>
</protein>
<sequence>KGNWRDTPIPPGRTAAACHIMVARLKDSMKNEIAEIKSGQSTNTGDDDAAKTTPKKRGDADGTPKTAKSTPRKRKTKAEGDGECSPKKRGRKTKVVEEASEGYDATDGEPEIEAEADQKDGVLYT</sequence>